<reference evidence="2" key="1">
    <citation type="submission" date="2014-11" db="EMBL/GenBank/DDBJ databases">
        <authorList>
            <person name="Amaro Gonzalez C."/>
        </authorList>
    </citation>
    <scope>NUCLEOTIDE SEQUENCE</scope>
</reference>
<keyword evidence="1" id="KW-0812">Transmembrane</keyword>
<evidence type="ECO:0000256" key="1">
    <source>
        <dbReference type="SAM" id="Phobius"/>
    </source>
</evidence>
<protein>
    <submittedName>
        <fullName evidence="2">Uncharacterized protein</fullName>
    </submittedName>
</protein>
<feature type="transmembrane region" description="Helical" evidence="1">
    <location>
        <begin position="6"/>
        <end position="32"/>
    </location>
</feature>
<organism evidence="2">
    <name type="scientific">Anguilla anguilla</name>
    <name type="common">European freshwater eel</name>
    <name type="synonym">Muraena anguilla</name>
    <dbReference type="NCBI Taxonomy" id="7936"/>
    <lineage>
        <taxon>Eukaryota</taxon>
        <taxon>Metazoa</taxon>
        <taxon>Chordata</taxon>
        <taxon>Craniata</taxon>
        <taxon>Vertebrata</taxon>
        <taxon>Euteleostomi</taxon>
        <taxon>Actinopterygii</taxon>
        <taxon>Neopterygii</taxon>
        <taxon>Teleostei</taxon>
        <taxon>Anguilliformes</taxon>
        <taxon>Anguillidae</taxon>
        <taxon>Anguilla</taxon>
    </lineage>
</organism>
<keyword evidence="1" id="KW-0472">Membrane</keyword>
<reference evidence="2" key="2">
    <citation type="journal article" date="2015" name="Fish Shellfish Immunol.">
        <title>Early steps in the European eel (Anguilla anguilla)-Vibrio vulnificus interaction in the gills: Role of the RtxA13 toxin.</title>
        <authorList>
            <person name="Callol A."/>
            <person name="Pajuelo D."/>
            <person name="Ebbesson L."/>
            <person name="Teles M."/>
            <person name="MacKenzie S."/>
            <person name="Amaro C."/>
        </authorList>
    </citation>
    <scope>NUCLEOTIDE SEQUENCE</scope>
</reference>
<dbReference type="EMBL" id="GBXM01022622">
    <property type="protein sequence ID" value="JAH85955.1"/>
    <property type="molecule type" value="Transcribed_RNA"/>
</dbReference>
<sequence length="38" mass="4454">MRTHEILIELVFIFLVSNLLLLLILVKLLLVLKYESPC</sequence>
<evidence type="ECO:0000313" key="2">
    <source>
        <dbReference type="EMBL" id="JAH85955.1"/>
    </source>
</evidence>
<accession>A0A0E9W8P9</accession>
<proteinExistence type="predicted"/>
<keyword evidence="1" id="KW-1133">Transmembrane helix</keyword>
<name>A0A0E9W8P9_ANGAN</name>
<dbReference type="AlphaFoldDB" id="A0A0E9W8P9"/>